<accession>A0A8J5J0X8</accession>
<keyword evidence="2" id="KW-1185">Reference proteome</keyword>
<evidence type="ECO:0000313" key="1">
    <source>
        <dbReference type="EMBL" id="KAG6957093.1"/>
    </source>
</evidence>
<protein>
    <submittedName>
        <fullName evidence="1">Uncharacterized protein</fullName>
    </submittedName>
</protein>
<evidence type="ECO:0000313" key="2">
    <source>
        <dbReference type="Proteomes" id="UP000709295"/>
    </source>
</evidence>
<gene>
    <name evidence="1" type="ORF">JG688_00011115</name>
</gene>
<dbReference type="Proteomes" id="UP000709295">
    <property type="component" value="Unassembled WGS sequence"/>
</dbReference>
<proteinExistence type="predicted"/>
<name>A0A8J5J0X8_9STRA</name>
<dbReference type="EMBL" id="JAENGY010000755">
    <property type="protein sequence ID" value="KAG6957093.1"/>
    <property type="molecule type" value="Genomic_DNA"/>
</dbReference>
<organism evidence="1 2">
    <name type="scientific">Phytophthora aleatoria</name>
    <dbReference type="NCBI Taxonomy" id="2496075"/>
    <lineage>
        <taxon>Eukaryota</taxon>
        <taxon>Sar</taxon>
        <taxon>Stramenopiles</taxon>
        <taxon>Oomycota</taxon>
        <taxon>Peronosporomycetes</taxon>
        <taxon>Peronosporales</taxon>
        <taxon>Peronosporaceae</taxon>
        <taxon>Phytophthora</taxon>
    </lineage>
</organism>
<dbReference type="AlphaFoldDB" id="A0A8J5J0X8"/>
<sequence length="73" mass="8139">MDMDPLNSAQEMSSNDWDVALNTDALPVTTEMYPTSVVVYLGCGNGHGFVGRIIEHIPEYWSARGRECDVGYR</sequence>
<comment type="caution">
    <text evidence="1">The sequence shown here is derived from an EMBL/GenBank/DDBJ whole genome shotgun (WGS) entry which is preliminary data.</text>
</comment>
<reference evidence="1" key="1">
    <citation type="submission" date="2021-01" db="EMBL/GenBank/DDBJ databases">
        <title>Phytophthora aleatoria, a newly-described species from Pinus radiata is distinct from Phytophthora cactorum isolates based on comparative genomics.</title>
        <authorList>
            <person name="Mcdougal R."/>
            <person name="Panda P."/>
            <person name="Williams N."/>
            <person name="Studholme D.J."/>
        </authorList>
    </citation>
    <scope>NUCLEOTIDE SEQUENCE</scope>
    <source>
        <strain evidence="1">NZFS 4037</strain>
    </source>
</reference>